<dbReference type="NCBIfam" id="TIGR00044">
    <property type="entry name" value="YggS family pyridoxal phosphate-dependent enzyme"/>
    <property type="match status" value="1"/>
</dbReference>
<dbReference type="CDD" id="cd00635">
    <property type="entry name" value="PLPDE_III_YBL036c_like"/>
    <property type="match status" value="1"/>
</dbReference>
<dbReference type="AlphaFoldDB" id="A0A7G9LC74"/>
<comment type="cofactor">
    <cofactor evidence="3">
        <name>pyridoxal 5'-phosphate</name>
        <dbReference type="ChEBI" id="CHEBI:597326"/>
    </cofactor>
</comment>
<dbReference type="PANTHER" id="PTHR10146:SF14">
    <property type="entry name" value="PYRIDOXAL PHOSPHATE HOMEOSTASIS PROTEIN"/>
    <property type="match status" value="1"/>
</dbReference>
<feature type="modified residue" description="N6-(pyridoxal phosphate)lysine" evidence="2 3">
    <location>
        <position position="24"/>
    </location>
</feature>
<dbReference type="SUPFAM" id="SSF51419">
    <property type="entry name" value="PLP-binding barrel"/>
    <property type="match status" value="1"/>
</dbReference>
<feature type="domain" description="Alanine racemase N-terminal" evidence="5">
    <location>
        <begin position="2"/>
        <end position="218"/>
    </location>
</feature>
<dbReference type="PANTHER" id="PTHR10146">
    <property type="entry name" value="PROLINE SYNTHETASE CO-TRANSCRIBED BACTERIAL HOMOLOG PROTEIN"/>
    <property type="match status" value="1"/>
</dbReference>
<dbReference type="InterPro" id="IPR029066">
    <property type="entry name" value="PLP-binding_barrel"/>
</dbReference>
<sequence>MIKENLSKIKQSIPESVTLVAVSKTKPVEDLQEAYNAGQRIFGENKIQEMVEKFDVLPKDIQWHMIGHLQSNKVKYMAHFVDLIHGVDKFSTLKEINKQAKKHNRVINCLLQAKIAKEETKFGLSFNDIEEILNSSELKDLKNIKIVGFMGMATFTENQEQLQEEFSALKNFFDTQKINIEAENCQLKTLSMGMSGDFKLAIENGSTMVRVGSSIFGNRNYN</sequence>
<reference evidence="6 7" key="1">
    <citation type="submission" date="2020-08" db="EMBL/GenBank/DDBJ databases">
        <title>Polaribacter sp. L12M9 isolated from gut of the Korean scallop.</title>
        <authorList>
            <person name="Jeong Y.S."/>
        </authorList>
    </citation>
    <scope>NUCLEOTIDE SEQUENCE [LARGE SCALE GENOMIC DNA]</scope>
    <source>
        <strain evidence="6 7">L12M9</strain>
    </source>
</reference>
<evidence type="ECO:0000256" key="1">
    <source>
        <dbReference type="ARBA" id="ARBA00022898"/>
    </source>
</evidence>
<comment type="function">
    <text evidence="2">Pyridoxal 5'-phosphate (PLP)-binding protein, which is involved in PLP homeostasis.</text>
</comment>
<evidence type="ECO:0000313" key="7">
    <source>
        <dbReference type="Proteomes" id="UP000515808"/>
    </source>
</evidence>
<accession>A0A7G9LC74</accession>
<dbReference type="EMBL" id="CP060695">
    <property type="protein sequence ID" value="QNM86223.1"/>
    <property type="molecule type" value="Genomic_DNA"/>
</dbReference>
<dbReference type="KEGG" id="ppec:H9W90_03625"/>
<dbReference type="Gene3D" id="3.20.20.10">
    <property type="entry name" value="Alanine racemase"/>
    <property type="match status" value="1"/>
</dbReference>
<dbReference type="Pfam" id="PF01168">
    <property type="entry name" value="Ala_racemase_N"/>
    <property type="match status" value="1"/>
</dbReference>
<dbReference type="PIRSF" id="PIRSF004848">
    <property type="entry name" value="YBL036c_PLPDEIII"/>
    <property type="match status" value="1"/>
</dbReference>
<gene>
    <name evidence="6" type="ORF">H9W90_03625</name>
</gene>
<name>A0A7G9LC74_9FLAO</name>
<organism evidence="6 7">
    <name type="scientific">Polaribacter pectinis</name>
    <dbReference type="NCBI Taxonomy" id="2738844"/>
    <lineage>
        <taxon>Bacteria</taxon>
        <taxon>Pseudomonadati</taxon>
        <taxon>Bacteroidota</taxon>
        <taxon>Flavobacteriia</taxon>
        <taxon>Flavobacteriales</taxon>
        <taxon>Flavobacteriaceae</taxon>
    </lineage>
</organism>
<keyword evidence="7" id="KW-1185">Reference proteome</keyword>
<evidence type="ECO:0000259" key="5">
    <source>
        <dbReference type="Pfam" id="PF01168"/>
    </source>
</evidence>
<dbReference type="FunFam" id="3.20.20.10:FF:000024">
    <property type="entry name" value="Pyridoxal phosphate homeostasis protein"/>
    <property type="match status" value="1"/>
</dbReference>
<dbReference type="InterPro" id="IPR001608">
    <property type="entry name" value="Ala_racemase_N"/>
</dbReference>
<dbReference type="GO" id="GO:0030170">
    <property type="term" value="F:pyridoxal phosphate binding"/>
    <property type="evidence" value="ECO:0007669"/>
    <property type="project" value="UniProtKB-UniRule"/>
</dbReference>
<dbReference type="InterPro" id="IPR011078">
    <property type="entry name" value="PyrdxlP_homeostasis"/>
</dbReference>
<dbReference type="HAMAP" id="MF_02087">
    <property type="entry name" value="PLP_homeostasis"/>
    <property type="match status" value="1"/>
</dbReference>
<dbReference type="Proteomes" id="UP000515808">
    <property type="component" value="Chromosome"/>
</dbReference>
<evidence type="ECO:0000256" key="3">
    <source>
        <dbReference type="PIRSR" id="PIRSR004848-1"/>
    </source>
</evidence>
<protein>
    <recommendedName>
        <fullName evidence="2">Pyridoxal phosphate homeostasis protein</fullName>
        <shortName evidence="2">PLP homeostasis protein</shortName>
    </recommendedName>
</protein>
<comment type="similarity">
    <text evidence="2 4">Belongs to the pyridoxal phosphate-binding protein YggS/PROSC family.</text>
</comment>
<evidence type="ECO:0000256" key="4">
    <source>
        <dbReference type="RuleBase" id="RU004514"/>
    </source>
</evidence>
<evidence type="ECO:0000313" key="6">
    <source>
        <dbReference type="EMBL" id="QNM86223.1"/>
    </source>
</evidence>
<proteinExistence type="inferred from homology"/>
<dbReference type="RefSeq" id="WP_187483105.1">
    <property type="nucleotide sequence ID" value="NZ_CP060695.1"/>
</dbReference>
<evidence type="ECO:0000256" key="2">
    <source>
        <dbReference type="HAMAP-Rule" id="MF_02087"/>
    </source>
</evidence>
<keyword evidence="1 2" id="KW-0663">Pyridoxal phosphate</keyword>